<proteinExistence type="predicted"/>
<organism evidence="2 3">
    <name type="scientific">Paenibacillus allorhizoplanae</name>
    <dbReference type="NCBI Taxonomy" id="2905648"/>
    <lineage>
        <taxon>Bacteria</taxon>
        <taxon>Bacillati</taxon>
        <taxon>Bacillota</taxon>
        <taxon>Bacilli</taxon>
        <taxon>Bacillales</taxon>
        <taxon>Paenibacillaceae</taxon>
        <taxon>Paenibacillus</taxon>
    </lineage>
</organism>
<keyword evidence="3" id="KW-1185">Reference proteome</keyword>
<dbReference type="EMBL" id="CAKMMW010000005">
    <property type="protein sequence ID" value="CAH1202963.1"/>
    <property type="molecule type" value="Genomic_DNA"/>
</dbReference>
<accession>A0ABM9C677</accession>
<feature type="compositionally biased region" description="Basic and acidic residues" evidence="1">
    <location>
        <begin position="1"/>
        <end position="10"/>
    </location>
</feature>
<name>A0ABM9C677_9BACL</name>
<dbReference type="Proteomes" id="UP000838821">
    <property type="component" value="Unassembled WGS sequence"/>
</dbReference>
<evidence type="ECO:0000256" key="1">
    <source>
        <dbReference type="SAM" id="MobiDB-lite"/>
    </source>
</evidence>
<evidence type="ECO:0008006" key="4">
    <source>
        <dbReference type="Google" id="ProtNLM"/>
    </source>
</evidence>
<sequence>MAKTSKHQEQEIGGFDETYMDELNPGDPDFVEKFIEAVKQPIKNVKEDN</sequence>
<protein>
    <recommendedName>
        <fullName evidence="4">YfhD family protein</fullName>
    </recommendedName>
</protein>
<evidence type="ECO:0000313" key="3">
    <source>
        <dbReference type="Proteomes" id="UP000838821"/>
    </source>
</evidence>
<reference evidence="2" key="1">
    <citation type="submission" date="2022-01" db="EMBL/GenBank/DDBJ databases">
        <authorList>
            <person name="Criscuolo A."/>
        </authorList>
    </citation>
    <scope>NUCLEOTIDE SEQUENCE</scope>
    <source>
        <strain evidence="2">CIP111891</strain>
    </source>
</reference>
<comment type="caution">
    <text evidence="2">The sequence shown here is derived from an EMBL/GenBank/DDBJ whole genome shotgun (WGS) entry which is preliminary data.</text>
</comment>
<dbReference type="RefSeq" id="WP_236287009.1">
    <property type="nucleotide sequence ID" value="NZ_CAKMMW010000005.1"/>
</dbReference>
<evidence type="ECO:0000313" key="2">
    <source>
        <dbReference type="EMBL" id="CAH1202963.1"/>
    </source>
</evidence>
<feature type="region of interest" description="Disordered" evidence="1">
    <location>
        <begin position="1"/>
        <end position="27"/>
    </location>
</feature>
<gene>
    <name evidence="2" type="ORF">PAECIP111891_02173</name>
</gene>